<gene>
    <name evidence="1" type="ORF">GLOINDRAFT_18525</name>
</gene>
<name>U9UJ66_RHIID</name>
<sequence>FPDEKQARLFEIEGFRMKNRTGLLELRKERFPDKKRDWTFELRDSGRTA</sequence>
<dbReference type="AlphaFoldDB" id="U9UJ66"/>
<reference evidence="1" key="1">
    <citation type="submission" date="2013-07" db="EMBL/GenBank/DDBJ databases">
        <title>The genome of an arbuscular mycorrhizal fungus provides insights into the evolution of the oldest plant symbiosis.</title>
        <authorList>
            <consortium name="DOE Joint Genome Institute"/>
            <person name="Tisserant E."/>
            <person name="Malbreil M."/>
            <person name="Kuo A."/>
            <person name="Kohler A."/>
            <person name="Symeonidi A."/>
            <person name="Balestrini R."/>
            <person name="Charron P."/>
            <person name="Duensing N."/>
            <person name="Frei-dit-Frey N."/>
            <person name="Gianinazzi-Pearson V."/>
            <person name="Gilbert B."/>
            <person name="Handa Y."/>
            <person name="Hijri M."/>
            <person name="Kaul R."/>
            <person name="Kawaguchi M."/>
            <person name="Krajinski F."/>
            <person name="Lammers P."/>
            <person name="Lapierre D."/>
            <person name="Masclaux F.G."/>
            <person name="Murat C."/>
            <person name="Morin E."/>
            <person name="Ndikumana S."/>
            <person name="Pagni M."/>
            <person name="Petitpierre D."/>
            <person name="Requena N."/>
            <person name="Rosikiewicz P."/>
            <person name="Riley R."/>
            <person name="Saito K."/>
            <person name="San Clemente H."/>
            <person name="Shapiro H."/>
            <person name="van Tuinen D."/>
            <person name="Becard G."/>
            <person name="Bonfante P."/>
            <person name="Paszkowski U."/>
            <person name="Shachar-Hill Y."/>
            <person name="Young J.P."/>
            <person name="Sanders I.R."/>
            <person name="Henrissat B."/>
            <person name="Rensing S.A."/>
            <person name="Grigoriev I.V."/>
            <person name="Corradi N."/>
            <person name="Roux C."/>
            <person name="Martin F."/>
        </authorList>
    </citation>
    <scope>NUCLEOTIDE SEQUENCE</scope>
    <source>
        <strain evidence="1">DAOM 197198</strain>
    </source>
</reference>
<evidence type="ECO:0000313" key="1">
    <source>
        <dbReference type="EMBL" id="ESA20430.1"/>
    </source>
</evidence>
<protein>
    <submittedName>
        <fullName evidence="1">Uncharacterized protein</fullName>
    </submittedName>
</protein>
<organism evidence="1">
    <name type="scientific">Rhizophagus irregularis (strain DAOM 181602 / DAOM 197198 / MUCL 43194)</name>
    <name type="common">Arbuscular mycorrhizal fungus</name>
    <name type="synonym">Glomus intraradices</name>
    <dbReference type="NCBI Taxonomy" id="747089"/>
    <lineage>
        <taxon>Eukaryota</taxon>
        <taxon>Fungi</taxon>
        <taxon>Fungi incertae sedis</taxon>
        <taxon>Mucoromycota</taxon>
        <taxon>Glomeromycotina</taxon>
        <taxon>Glomeromycetes</taxon>
        <taxon>Glomerales</taxon>
        <taxon>Glomeraceae</taxon>
        <taxon>Rhizophagus</taxon>
    </lineage>
</organism>
<feature type="non-terminal residue" evidence="1">
    <location>
        <position position="1"/>
    </location>
</feature>
<proteinExistence type="predicted"/>
<accession>U9UJ66</accession>
<dbReference type="HOGENOM" id="CLU_3147309_0_0_1"/>
<dbReference type="EMBL" id="KI277328">
    <property type="protein sequence ID" value="ESA20430.1"/>
    <property type="molecule type" value="Genomic_DNA"/>
</dbReference>